<comment type="function">
    <text evidence="11">Beta-glucosidases are one of a number of cellulolytic enzymes involved in the degradation of cellulosic biomass. Catalyzes the last step releasing glucose from the inhibitory cellobiose.</text>
</comment>
<accession>A0A317X3M9</accession>
<keyword evidence="7" id="KW-0325">Glycoprotein</keyword>
<dbReference type="OrthoDB" id="47059at2759"/>
<sequence>MTTLGDGTNALLYQLTLEEKISLLSGKNMWETHNIDRLNIPSLKTTDGPAGVRGAKWIDGSASTCIPCGISLAASFDPALVERTAFILGAEAKAKGSSVLLAPTMNMSRSPLGGRNFENFGEDPFLTGSIASAVVKGIQSEGVGACVKHFVANDLETRRYNLDEDIDERTLREVYLRPFEMALKSDPWTLMTSYQKVNGEHVDTSEFLLRHILRSEWGFDGLVMSDWGGCNDTVKSLTASMDLEMPGPSKRRGHALLEAVKAGHVSEKEYVDPSVRRVLQLLNRAGLLSLETGSPSIKESVPQAPQTREADNRHDATLQRLTRDAAIAGLVLLKNDSCLPLEAKALKSLAIVGHHAKKPTVGGAGSASVHPYYISTPYDSLVEQVRSSNPSIDIQYAPGLPGSKMPPLLGDRITSSGGLRVEFFAGHQFEGPVVGTTYWKDSRLYLISEGDVPEPLVGKPFCYRVHGTITADRTGLHAFGMMNTGNAKLYVDNTLAIDNENWTEPSGHFMGCASREKQCRMHLTQGQSYEIRVDNVVTPPPVRSVDNTLFGTVSGLYVGLLPFYDEEGLMHDAVHVAQAADCTIVVVGLNADEEKEGGDRTSLHLPSGTDELITAVSAISPHVVVCVQSACAIAMPWADQVGAIVQAWYQGQENGNALADALLGKVNFSGKLPVTFPRRIEDHPSYAFPPDALADRVQYGEGVLIGYRHFDKFDIDPRWPFGFGLSYSTFRVSEIQLDGCISLSDDRSAVVSAVVTNTGGCDGQEVVQVYTAPSAHIASSGLSSYVKALAGFQKVFVPTGGSRKVSIRLSQDAVRWFDVQGGEGGRWRVDLGSYQCFVGTSSRHIAGEVILEVTR</sequence>
<name>A0A317X3M9_9EURO</name>
<keyword evidence="16" id="KW-1185">Reference proteome</keyword>
<dbReference type="EMBL" id="MSFK01000007">
    <property type="protein sequence ID" value="PWY93219.1"/>
    <property type="molecule type" value="Genomic_DNA"/>
</dbReference>
<dbReference type="InterPro" id="IPR013783">
    <property type="entry name" value="Ig-like_fold"/>
</dbReference>
<dbReference type="Pfam" id="PF01915">
    <property type="entry name" value="Glyco_hydro_3_C"/>
    <property type="match status" value="1"/>
</dbReference>
<keyword evidence="5 12" id="KW-0378">Hydrolase</keyword>
<dbReference type="SUPFAM" id="SSF51445">
    <property type="entry name" value="(Trans)glycosidases"/>
    <property type="match status" value="1"/>
</dbReference>
<dbReference type="InterPro" id="IPR036881">
    <property type="entry name" value="Glyco_hydro_3_C_sf"/>
</dbReference>
<evidence type="ECO:0000256" key="10">
    <source>
        <dbReference type="ARBA" id="ARBA00023326"/>
    </source>
</evidence>
<evidence type="ECO:0000256" key="1">
    <source>
        <dbReference type="ARBA" id="ARBA00000448"/>
    </source>
</evidence>
<dbReference type="Proteomes" id="UP000246702">
    <property type="component" value="Unassembled WGS sequence"/>
</dbReference>
<evidence type="ECO:0000313" key="15">
    <source>
        <dbReference type="EMBL" id="PWY93219.1"/>
    </source>
</evidence>
<keyword evidence="6" id="KW-0136">Cellulose degradation</keyword>
<evidence type="ECO:0000256" key="12">
    <source>
        <dbReference type="RuleBase" id="RU361161"/>
    </source>
</evidence>
<dbReference type="Gene3D" id="3.20.20.300">
    <property type="entry name" value="Glycoside hydrolase, family 3, N-terminal domain"/>
    <property type="match status" value="1"/>
</dbReference>
<evidence type="ECO:0000256" key="6">
    <source>
        <dbReference type="ARBA" id="ARBA00023001"/>
    </source>
</evidence>
<evidence type="ECO:0000256" key="9">
    <source>
        <dbReference type="ARBA" id="ARBA00023295"/>
    </source>
</evidence>
<keyword evidence="9 12" id="KW-0326">Glycosidase</keyword>
<dbReference type="Gene3D" id="3.40.50.1700">
    <property type="entry name" value="Glycoside hydrolase family 3 C-terminal domain"/>
    <property type="match status" value="1"/>
</dbReference>
<dbReference type="InterPro" id="IPR002772">
    <property type="entry name" value="Glyco_hydro_3_C"/>
</dbReference>
<comment type="catalytic activity">
    <reaction evidence="1 12">
        <text>Hydrolysis of terminal, non-reducing beta-D-glucosyl residues with release of beta-D-glucose.</text>
        <dbReference type="EC" id="3.2.1.21"/>
    </reaction>
</comment>
<evidence type="ECO:0000256" key="4">
    <source>
        <dbReference type="ARBA" id="ARBA00012744"/>
    </source>
</evidence>
<protein>
    <recommendedName>
        <fullName evidence="4 12">beta-glucosidase</fullName>
        <ecNumber evidence="4 12">3.2.1.21</ecNumber>
    </recommendedName>
</protein>
<dbReference type="GO" id="GO:0008422">
    <property type="term" value="F:beta-glucosidase activity"/>
    <property type="evidence" value="ECO:0007669"/>
    <property type="project" value="UniProtKB-EC"/>
</dbReference>
<dbReference type="SMART" id="SM01217">
    <property type="entry name" value="Fn3_like"/>
    <property type="match status" value="1"/>
</dbReference>
<dbReference type="PANTHER" id="PTHR42715">
    <property type="entry name" value="BETA-GLUCOSIDASE"/>
    <property type="match status" value="1"/>
</dbReference>
<dbReference type="AlphaFoldDB" id="A0A317X3M9"/>
<dbReference type="InterPro" id="IPR050288">
    <property type="entry name" value="Cellulose_deg_GH3"/>
</dbReference>
<feature type="domain" description="PA14" evidence="14">
    <location>
        <begin position="414"/>
        <end position="574"/>
    </location>
</feature>
<evidence type="ECO:0000256" key="2">
    <source>
        <dbReference type="ARBA" id="ARBA00004987"/>
    </source>
</evidence>
<evidence type="ECO:0000313" key="16">
    <source>
        <dbReference type="Proteomes" id="UP000246702"/>
    </source>
</evidence>
<dbReference type="InterPro" id="IPR026891">
    <property type="entry name" value="Fn3-like"/>
</dbReference>
<evidence type="ECO:0000256" key="3">
    <source>
        <dbReference type="ARBA" id="ARBA00005336"/>
    </source>
</evidence>
<dbReference type="InterPro" id="IPR017853">
    <property type="entry name" value="GH"/>
</dbReference>
<dbReference type="EC" id="3.2.1.21" evidence="4 12"/>
<organism evidence="15 16">
    <name type="scientific">Aspergillus sclerotioniger CBS 115572</name>
    <dbReference type="NCBI Taxonomy" id="1450535"/>
    <lineage>
        <taxon>Eukaryota</taxon>
        <taxon>Fungi</taxon>
        <taxon>Dikarya</taxon>
        <taxon>Ascomycota</taxon>
        <taxon>Pezizomycotina</taxon>
        <taxon>Eurotiomycetes</taxon>
        <taxon>Eurotiomycetidae</taxon>
        <taxon>Eurotiales</taxon>
        <taxon>Aspergillaceae</taxon>
        <taxon>Aspergillus</taxon>
        <taxon>Aspergillus subgen. Circumdati</taxon>
    </lineage>
</organism>
<dbReference type="InterPro" id="IPR019800">
    <property type="entry name" value="Glyco_hydro_3_AS"/>
</dbReference>
<evidence type="ECO:0000256" key="8">
    <source>
        <dbReference type="ARBA" id="ARBA00023277"/>
    </source>
</evidence>
<evidence type="ECO:0000256" key="5">
    <source>
        <dbReference type="ARBA" id="ARBA00022801"/>
    </source>
</evidence>
<gene>
    <name evidence="15" type="ORF">BO94DRAFT_512249</name>
</gene>
<keyword evidence="10 12" id="KW-0624">Polysaccharide degradation</keyword>
<reference evidence="15 16" key="1">
    <citation type="submission" date="2016-12" db="EMBL/GenBank/DDBJ databases">
        <title>The genomes of Aspergillus section Nigri reveals drivers in fungal speciation.</title>
        <authorList>
            <consortium name="DOE Joint Genome Institute"/>
            <person name="Vesth T.C."/>
            <person name="Nybo J."/>
            <person name="Theobald S."/>
            <person name="Brandl J."/>
            <person name="Frisvad J.C."/>
            <person name="Nielsen K.F."/>
            <person name="Lyhne E.K."/>
            <person name="Kogle M.E."/>
            <person name="Kuo A."/>
            <person name="Riley R."/>
            <person name="Clum A."/>
            <person name="Nolan M."/>
            <person name="Lipzen A."/>
            <person name="Salamov A."/>
            <person name="Henrissat B."/>
            <person name="Wiebenga A."/>
            <person name="De Vries R.P."/>
            <person name="Grigoriev I.V."/>
            <person name="Mortensen U.H."/>
            <person name="Andersen M.R."/>
            <person name="Baker S.E."/>
        </authorList>
    </citation>
    <scope>NUCLEOTIDE SEQUENCE [LARGE SCALE GENOMIC DNA]</scope>
    <source>
        <strain evidence="15 16">CBS 115572</strain>
    </source>
</reference>
<dbReference type="InterPro" id="IPR001764">
    <property type="entry name" value="Glyco_hydro_3_N"/>
</dbReference>
<comment type="caution">
    <text evidence="15">The sequence shown here is derived from an EMBL/GenBank/DDBJ whole genome shotgun (WGS) entry which is preliminary data.</text>
</comment>
<comment type="similarity">
    <text evidence="3 12">Belongs to the glycosyl hydrolase 3 family.</text>
</comment>
<dbReference type="Pfam" id="PF07691">
    <property type="entry name" value="PA14"/>
    <property type="match status" value="1"/>
</dbReference>
<dbReference type="PANTHER" id="PTHR42715:SF3">
    <property type="entry name" value="BETA-GLUCOSIDASE B-RELATED"/>
    <property type="match status" value="1"/>
</dbReference>
<keyword evidence="8 12" id="KW-0119">Carbohydrate metabolism</keyword>
<dbReference type="PRINTS" id="PR00133">
    <property type="entry name" value="GLHYDRLASE3"/>
</dbReference>
<dbReference type="GeneID" id="37111944"/>
<dbReference type="PROSITE" id="PS00775">
    <property type="entry name" value="GLYCOSYL_HYDROL_F3"/>
    <property type="match status" value="1"/>
</dbReference>
<dbReference type="Pfam" id="PF00933">
    <property type="entry name" value="Glyco_hydro_3"/>
    <property type="match status" value="1"/>
</dbReference>
<dbReference type="SUPFAM" id="SSF52279">
    <property type="entry name" value="Beta-D-glucan exohydrolase, C-terminal domain"/>
    <property type="match status" value="1"/>
</dbReference>
<dbReference type="Pfam" id="PF14310">
    <property type="entry name" value="Fn3-like"/>
    <property type="match status" value="1"/>
</dbReference>
<dbReference type="UniPathway" id="UPA00696"/>
<proteinExistence type="inferred from homology"/>
<comment type="pathway">
    <text evidence="2 12">Glycan metabolism; cellulose degradation.</text>
</comment>
<dbReference type="STRING" id="1450535.A0A317X3M9"/>
<evidence type="ECO:0000256" key="13">
    <source>
        <dbReference type="SAM" id="MobiDB-lite"/>
    </source>
</evidence>
<evidence type="ECO:0000259" key="14">
    <source>
        <dbReference type="PROSITE" id="PS51820"/>
    </source>
</evidence>
<dbReference type="RefSeq" id="XP_025469980.1">
    <property type="nucleotide sequence ID" value="XM_025609801.1"/>
</dbReference>
<evidence type="ECO:0000256" key="11">
    <source>
        <dbReference type="ARBA" id="ARBA00024983"/>
    </source>
</evidence>
<evidence type="ECO:0000256" key="7">
    <source>
        <dbReference type="ARBA" id="ARBA00023180"/>
    </source>
</evidence>
<dbReference type="InterPro" id="IPR011658">
    <property type="entry name" value="PA14_dom"/>
</dbReference>
<dbReference type="Gene3D" id="2.60.120.260">
    <property type="entry name" value="Galactose-binding domain-like"/>
    <property type="match status" value="1"/>
</dbReference>
<dbReference type="InterPro" id="IPR037524">
    <property type="entry name" value="PA14/GLEYA"/>
</dbReference>
<dbReference type="GO" id="GO:0030245">
    <property type="term" value="P:cellulose catabolic process"/>
    <property type="evidence" value="ECO:0007669"/>
    <property type="project" value="UniProtKB-UniPathway"/>
</dbReference>
<feature type="region of interest" description="Disordered" evidence="13">
    <location>
        <begin position="293"/>
        <end position="312"/>
    </location>
</feature>
<dbReference type="Gene3D" id="2.60.40.10">
    <property type="entry name" value="Immunoglobulins"/>
    <property type="match status" value="1"/>
</dbReference>
<dbReference type="SMART" id="SM00758">
    <property type="entry name" value="PA14"/>
    <property type="match status" value="1"/>
</dbReference>
<dbReference type="InterPro" id="IPR036962">
    <property type="entry name" value="Glyco_hydro_3_N_sf"/>
</dbReference>
<dbReference type="PROSITE" id="PS51820">
    <property type="entry name" value="PA14"/>
    <property type="match status" value="1"/>
</dbReference>